<feature type="domain" description="ABC transporter" evidence="5">
    <location>
        <begin position="1"/>
        <end position="221"/>
    </location>
</feature>
<dbReference type="PANTHER" id="PTHR43335">
    <property type="entry name" value="ABC TRANSPORTER, ATP-BINDING PROTEIN"/>
    <property type="match status" value="1"/>
</dbReference>
<dbReference type="InterPro" id="IPR003593">
    <property type="entry name" value="AAA+_ATPase"/>
</dbReference>
<dbReference type="GO" id="GO:0005524">
    <property type="term" value="F:ATP binding"/>
    <property type="evidence" value="ECO:0007669"/>
    <property type="project" value="UniProtKB-KW"/>
</dbReference>
<evidence type="ECO:0000256" key="2">
    <source>
        <dbReference type="ARBA" id="ARBA00022448"/>
    </source>
</evidence>
<keyword evidence="4 6" id="KW-0067">ATP-binding</keyword>
<sequence length="291" mass="31793">MGLTRRYRGAAAVDQLDLRLVRGEVYGFLGPNGAGKTTTMRMLMGLVRPTAGSIRLFGRPVGPASLSRVSALIEAPAFRRHLSGRRNLQALAHHARVPRERVGKALDAVRLADRADEPVTAFSMGMTQRLGLAAVLLKDPRLLILDEPANGLDPAGIVEMRRLLRRLADEGRTVLLSSHLMGEVEQICDRVGIIRRGEMVMESTVAQLRSGGALHVLAEPQESARRLLAGRVGSAAVRQDGERLLIATGPYRAAELNELLIESGHAVAELSWCEPDLEQMFLRLTEDHDDP</sequence>
<evidence type="ECO:0000259" key="5">
    <source>
        <dbReference type="PROSITE" id="PS50893"/>
    </source>
</evidence>
<organism evidence="6 7">
    <name type="scientific">Nesterenkonia halobia</name>
    <dbReference type="NCBI Taxonomy" id="37922"/>
    <lineage>
        <taxon>Bacteria</taxon>
        <taxon>Bacillati</taxon>
        <taxon>Actinomycetota</taxon>
        <taxon>Actinomycetes</taxon>
        <taxon>Micrococcales</taxon>
        <taxon>Micrococcaceae</taxon>
        <taxon>Nesterenkonia</taxon>
    </lineage>
</organism>
<evidence type="ECO:0000256" key="1">
    <source>
        <dbReference type="ARBA" id="ARBA00005417"/>
    </source>
</evidence>
<comment type="caution">
    <text evidence="6">The sequence shown here is derived from an EMBL/GenBank/DDBJ whole genome shotgun (WGS) entry which is preliminary data.</text>
</comment>
<keyword evidence="3" id="KW-0547">Nucleotide-binding</keyword>
<evidence type="ECO:0000313" key="7">
    <source>
        <dbReference type="Proteomes" id="UP001501736"/>
    </source>
</evidence>
<dbReference type="PROSITE" id="PS50893">
    <property type="entry name" value="ABC_TRANSPORTER_2"/>
    <property type="match status" value="1"/>
</dbReference>
<dbReference type="PANTHER" id="PTHR43335:SF4">
    <property type="entry name" value="ABC TRANSPORTER, ATP-BINDING PROTEIN"/>
    <property type="match status" value="1"/>
</dbReference>
<protein>
    <submittedName>
        <fullName evidence="6">ABC transporter ATP-binding protein</fullName>
    </submittedName>
</protein>
<name>A0ABP6R660_9MICC</name>
<dbReference type="EMBL" id="BAAAYG010000001">
    <property type="protein sequence ID" value="GAA3278720.1"/>
    <property type="molecule type" value="Genomic_DNA"/>
</dbReference>
<evidence type="ECO:0000256" key="4">
    <source>
        <dbReference type="ARBA" id="ARBA00022840"/>
    </source>
</evidence>
<evidence type="ECO:0000313" key="6">
    <source>
        <dbReference type="EMBL" id="GAA3278720.1"/>
    </source>
</evidence>
<dbReference type="SUPFAM" id="SSF52540">
    <property type="entry name" value="P-loop containing nucleoside triphosphate hydrolases"/>
    <property type="match status" value="1"/>
</dbReference>
<dbReference type="Pfam" id="PF00005">
    <property type="entry name" value="ABC_tran"/>
    <property type="match status" value="1"/>
</dbReference>
<proteinExistence type="inferred from homology"/>
<comment type="similarity">
    <text evidence="1">Belongs to the ABC transporter superfamily.</text>
</comment>
<dbReference type="SMART" id="SM00382">
    <property type="entry name" value="AAA"/>
    <property type="match status" value="1"/>
</dbReference>
<reference evidence="7" key="1">
    <citation type="journal article" date="2019" name="Int. J. Syst. Evol. Microbiol.">
        <title>The Global Catalogue of Microorganisms (GCM) 10K type strain sequencing project: providing services to taxonomists for standard genome sequencing and annotation.</title>
        <authorList>
            <consortium name="The Broad Institute Genomics Platform"/>
            <consortium name="The Broad Institute Genome Sequencing Center for Infectious Disease"/>
            <person name="Wu L."/>
            <person name="Ma J."/>
        </authorList>
    </citation>
    <scope>NUCLEOTIDE SEQUENCE [LARGE SCALE GENOMIC DNA]</scope>
    <source>
        <strain evidence="7">JCM 11483</strain>
    </source>
</reference>
<evidence type="ECO:0000256" key="3">
    <source>
        <dbReference type="ARBA" id="ARBA00022741"/>
    </source>
</evidence>
<keyword evidence="7" id="KW-1185">Reference proteome</keyword>
<dbReference type="Proteomes" id="UP001501736">
    <property type="component" value="Unassembled WGS sequence"/>
</dbReference>
<dbReference type="InterPro" id="IPR027417">
    <property type="entry name" value="P-loop_NTPase"/>
</dbReference>
<keyword evidence="2" id="KW-0813">Transport</keyword>
<accession>A0ABP6R660</accession>
<dbReference type="Gene3D" id="3.40.50.300">
    <property type="entry name" value="P-loop containing nucleotide triphosphate hydrolases"/>
    <property type="match status" value="1"/>
</dbReference>
<dbReference type="InterPro" id="IPR003439">
    <property type="entry name" value="ABC_transporter-like_ATP-bd"/>
</dbReference>
<gene>
    <name evidence="6" type="ORF">GCM10020260_01130</name>
</gene>